<comment type="similarity">
    <text evidence="2">Belongs to the CD225/Dispanin family.</text>
</comment>
<evidence type="ECO:0000256" key="3">
    <source>
        <dbReference type="ARBA" id="ARBA00022692"/>
    </source>
</evidence>
<evidence type="ECO:0000313" key="8">
    <source>
        <dbReference type="Proteomes" id="UP001159427"/>
    </source>
</evidence>
<dbReference type="InterPro" id="IPR007593">
    <property type="entry name" value="CD225/Dispanin_fam"/>
</dbReference>
<feature type="transmembrane region" description="Helical" evidence="6">
    <location>
        <begin position="184"/>
        <end position="202"/>
    </location>
</feature>
<gene>
    <name evidence="7" type="ORF">PEVE_00035589</name>
</gene>
<keyword evidence="3 6" id="KW-0812">Transmembrane</keyword>
<dbReference type="Proteomes" id="UP001159427">
    <property type="component" value="Unassembled WGS sequence"/>
</dbReference>
<accession>A0ABN8MHZ6</accession>
<organism evidence="7 8">
    <name type="scientific">Porites evermanni</name>
    <dbReference type="NCBI Taxonomy" id="104178"/>
    <lineage>
        <taxon>Eukaryota</taxon>
        <taxon>Metazoa</taxon>
        <taxon>Cnidaria</taxon>
        <taxon>Anthozoa</taxon>
        <taxon>Hexacorallia</taxon>
        <taxon>Scleractinia</taxon>
        <taxon>Fungiina</taxon>
        <taxon>Poritidae</taxon>
        <taxon>Porites</taxon>
    </lineage>
</organism>
<dbReference type="Pfam" id="PF04505">
    <property type="entry name" value="CD225"/>
    <property type="match status" value="2"/>
</dbReference>
<keyword evidence="4 6" id="KW-1133">Transmembrane helix</keyword>
<comment type="caution">
    <text evidence="7">The sequence shown here is derived from an EMBL/GenBank/DDBJ whole genome shotgun (WGS) entry which is preliminary data.</text>
</comment>
<sequence>PVTHVQFVAIFSQVDSSYDKGDYQRALSRSNTAKRLNIVSIICGVILIAVIAFVRMTAKTTNVLTLPPRAVEYTRDFSKHGRHHKVMNNIILGNLGQDRREMVPPQAYPGEQGNFPAPPGYPAQPGHPQQPYPALSRYPVPQIQPYQEMQGQCNTTAVVIPSSHEAVILRPEAPRPQNWRTLSIFNLVFCLSPISVAAFVFSSKVDSSYIAGDYEGARRNSKISLCLNLLSILCLVSLAAGSVPRSFNNCFPLPLESVLSHMEPKCFIGISGV</sequence>
<evidence type="ECO:0000256" key="2">
    <source>
        <dbReference type="ARBA" id="ARBA00006843"/>
    </source>
</evidence>
<proteinExistence type="inferred from homology"/>
<reference evidence="7 8" key="1">
    <citation type="submission" date="2022-05" db="EMBL/GenBank/DDBJ databases">
        <authorList>
            <consortium name="Genoscope - CEA"/>
            <person name="William W."/>
        </authorList>
    </citation>
    <scope>NUCLEOTIDE SEQUENCE [LARGE SCALE GENOMIC DNA]</scope>
</reference>
<feature type="non-terminal residue" evidence="7">
    <location>
        <position position="273"/>
    </location>
</feature>
<feature type="transmembrane region" description="Helical" evidence="6">
    <location>
        <begin position="36"/>
        <end position="58"/>
    </location>
</feature>
<dbReference type="PANTHER" id="PTHR14948">
    <property type="entry name" value="NG5"/>
    <property type="match status" value="1"/>
</dbReference>
<dbReference type="PANTHER" id="PTHR14948:SF25">
    <property type="entry name" value="DUF4190 DOMAIN-CONTAINING PROTEIN"/>
    <property type="match status" value="1"/>
</dbReference>
<evidence type="ECO:0000256" key="6">
    <source>
        <dbReference type="SAM" id="Phobius"/>
    </source>
</evidence>
<dbReference type="InterPro" id="IPR051423">
    <property type="entry name" value="CD225/Dispanin"/>
</dbReference>
<keyword evidence="8" id="KW-1185">Reference proteome</keyword>
<feature type="non-terminal residue" evidence="7">
    <location>
        <position position="1"/>
    </location>
</feature>
<name>A0ABN8MHZ6_9CNID</name>
<evidence type="ECO:0000313" key="7">
    <source>
        <dbReference type="EMBL" id="CAH3029126.1"/>
    </source>
</evidence>
<protein>
    <submittedName>
        <fullName evidence="7">Uncharacterized protein</fullName>
    </submittedName>
</protein>
<feature type="transmembrane region" description="Helical" evidence="6">
    <location>
        <begin position="223"/>
        <end position="243"/>
    </location>
</feature>
<evidence type="ECO:0000256" key="4">
    <source>
        <dbReference type="ARBA" id="ARBA00022989"/>
    </source>
</evidence>
<evidence type="ECO:0000256" key="5">
    <source>
        <dbReference type="ARBA" id="ARBA00023136"/>
    </source>
</evidence>
<dbReference type="EMBL" id="CALNXI010000553">
    <property type="protein sequence ID" value="CAH3029126.1"/>
    <property type="molecule type" value="Genomic_DNA"/>
</dbReference>
<evidence type="ECO:0000256" key="1">
    <source>
        <dbReference type="ARBA" id="ARBA00004370"/>
    </source>
</evidence>
<comment type="subcellular location">
    <subcellularLocation>
        <location evidence="1">Membrane</location>
    </subcellularLocation>
</comment>
<keyword evidence="5 6" id="KW-0472">Membrane</keyword>